<dbReference type="InterPro" id="IPR008915">
    <property type="entry name" value="Peptidase_M50"/>
</dbReference>
<keyword evidence="8" id="KW-0378">Hydrolase</keyword>
<feature type="transmembrane region" description="Helical" evidence="13">
    <location>
        <begin position="97"/>
        <end position="117"/>
    </location>
</feature>
<dbReference type="Proteomes" id="UP000015462">
    <property type="component" value="Unassembled WGS sequence"/>
</dbReference>
<accession>A0AB33Z478</accession>
<feature type="transmembrane region" description="Helical" evidence="13">
    <location>
        <begin position="12"/>
        <end position="33"/>
    </location>
</feature>
<evidence type="ECO:0000256" key="10">
    <source>
        <dbReference type="ARBA" id="ARBA00022989"/>
    </source>
</evidence>
<dbReference type="GO" id="GO:0046872">
    <property type="term" value="F:metal ion binding"/>
    <property type="evidence" value="ECO:0007669"/>
    <property type="project" value="UniProtKB-KW"/>
</dbReference>
<evidence type="ECO:0000256" key="1">
    <source>
        <dbReference type="ARBA" id="ARBA00001947"/>
    </source>
</evidence>
<sequence>MSMDELTLVGRIAVWILPVIFAITVHEVAHGWVASQFGDNTAKSLGRLTLNPISHMDLVGTVIVPGVLLLLGGFIFGWAKPVPVNWHNLKNPKRDMIYVALAGPFANLLMAIGWGVVMKIGYMMGAQNEYFAMPLIYMGYAGIFINSVLMMLNLLPILPLDGGRVLAGLLPMRASIEFSKLERLGFPILVFIIVMGWLSKILGPPVYFLQTSIFKILGI</sequence>
<dbReference type="InterPro" id="IPR052348">
    <property type="entry name" value="Metallopeptidase_M50B"/>
</dbReference>
<feature type="domain" description="Peptidase M50" evidence="14">
    <location>
        <begin position="128"/>
        <end position="195"/>
    </location>
</feature>
<keyword evidence="16" id="KW-1185">Reference proteome</keyword>
<organism evidence="15 16">
    <name type="scientific">Cycloclasticus pugetii</name>
    <dbReference type="NCBI Taxonomy" id="34068"/>
    <lineage>
        <taxon>Bacteria</taxon>
        <taxon>Pseudomonadati</taxon>
        <taxon>Pseudomonadota</taxon>
        <taxon>Gammaproteobacteria</taxon>
        <taxon>Thiotrichales</taxon>
        <taxon>Piscirickettsiaceae</taxon>
        <taxon>Cycloclasticus</taxon>
    </lineage>
</organism>
<dbReference type="PANTHER" id="PTHR35864">
    <property type="entry name" value="ZINC METALLOPROTEASE MJ0611-RELATED"/>
    <property type="match status" value="1"/>
</dbReference>
<protein>
    <submittedName>
        <fullName evidence="15">SpoIVFB, Zn-dependent protease, transmembrane protein</fullName>
    </submittedName>
</protein>
<keyword evidence="12 13" id="KW-0472">Membrane</keyword>
<proteinExistence type="inferred from homology"/>
<evidence type="ECO:0000256" key="5">
    <source>
        <dbReference type="ARBA" id="ARBA00022670"/>
    </source>
</evidence>
<evidence type="ECO:0000256" key="4">
    <source>
        <dbReference type="ARBA" id="ARBA00022475"/>
    </source>
</evidence>
<evidence type="ECO:0000256" key="12">
    <source>
        <dbReference type="ARBA" id="ARBA00023136"/>
    </source>
</evidence>
<dbReference type="GO" id="GO:0006508">
    <property type="term" value="P:proteolysis"/>
    <property type="evidence" value="ECO:0007669"/>
    <property type="project" value="UniProtKB-KW"/>
</dbReference>
<dbReference type="GO" id="GO:0005886">
    <property type="term" value="C:plasma membrane"/>
    <property type="evidence" value="ECO:0007669"/>
    <property type="project" value="UniProtKB-SubCell"/>
</dbReference>
<evidence type="ECO:0000256" key="9">
    <source>
        <dbReference type="ARBA" id="ARBA00022833"/>
    </source>
</evidence>
<dbReference type="PANTHER" id="PTHR35864:SF1">
    <property type="entry name" value="ZINC METALLOPROTEASE YWHC-RELATED"/>
    <property type="match status" value="1"/>
</dbReference>
<reference evidence="15 16" key="1">
    <citation type="journal article" date="2013" name="Genome Announc.">
        <title>Genome Sequence of the Pyrene- and Fluoranthene-Degrading Bacterium Cycloclasticus sp. Strain PY97M.</title>
        <authorList>
            <person name="Cui Z."/>
            <person name="Xu G."/>
            <person name="Li Q."/>
            <person name="Gao W."/>
            <person name="Zheng L."/>
        </authorList>
    </citation>
    <scope>NUCLEOTIDE SEQUENCE [LARGE SCALE GENOMIC DNA]</scope>
    <source>
        <strain evidence="15 16">PY97M</strain>
    </source>
</reference>
<keyword evidence="6 13" id="KW-0812">Transmembrane</keyword>
<keyword evidence="4" id="KW-1003">Cell membrane</keyword>
<keyword evidence="5 15" id="KW-0645">Protease</keyword>
<dbReference type="GO" id="GO:0008237">
    <property type="term" value="F:metallopeptidase activity"/>
    <property type="evidence" value="ECO:0007669"/>
    <property type="project" value="UniProtKB-KW"/>
</dbReference>
<evidence type="ECO:0000313" key="15">
    <source>
        <dbReference type="EMBL" id="EPD14080.1"/>
    </source>
</evidence>
<keyword evidence="9" id="KW-0862">Zinc</keyword>
<name>A0AB33Z478_9GAMM</name>
<evidence type="ECO:0000256" key="2">
    <source>
        <dbReference type="ARBA" id="ARBA00004651"/>
    </source>
</evidence>
<keyword evidence="7" id="KW-0479">Metal-binding</keyword>
<evidence type="ECO:0000256" key="8">
    <source>
        <dbReference type="ARBA" id="ARBA00022801"/>
    </source>
</evidence>
<evidence type="ECO:0000256" key="13">
    <source>
        <dbReference type="SAM" id="Phobius"/>
    </source>
</evidence>
<gene>
    <name evidence="15" type="ORF">L196_01235</name>
</gene>
<evidence type="ECO:0000256" key="11">
    <source>
        <dbReference type="ARBA" id="ARBA00023049"/>
    </source>
</evidence>
<dbReference type="Pfam" id="PF02163">
    <property type="entry name" value="Peptidase_M50"/>
    <property type="match status" value="1"/>
</dbReference>
<evidence type="ECO:0000256" key="6">
    <source>
        <dbReference type="ARBA" id="ARBA00022692"/>
    </source>
</evidence>
<evidence type="ECO:0000256" key="7">
    <source>
        <dbReference type="ARBA" id="ARBA00022723"/>
    </source>
</evidence>
<evidence type="ECO:0000313" key="16">
    <source>
        <dbReference type="Proteomes" id="UP000015462"/>
    </source>
</evidence>
<feature type="transmembrane region" description="Helical" evidence="13">
    <location>
        <begin position="53"/>
        <end position="76"/>
    </location>
</feature>
<evidence type="ECO:0000259" key="14">
    <source>
        <dbReference type="Pfam" id="PF02163"/>
    </source>
</evidence>
<dbReference type="InterPro" id="IPR044537">
    <property type="entry name" value="Rip2-like"/>
</dbReference>
<keyword evidence="10 13" id="KW-1133">Transmembrane helix</keyword>
<feature type="transmembrane region" description="Helical" evidence="13">
    <location>
        <begin position="181"/>
        <end position="199"/>
    </location>
</feature>
<dbReference type="EMBL" id="ASHL01000001">
    <property type="protein sequence ID" value="EPD14080.1"/>
    <property type="molecule type" value="Genomic_DNA"/>
</dbReference>
<keyword evidence="11" id="KW-0482">Metalloprotease</keyword>
<dbReference type="CDD" id="cd06158">
    <property type="entry name" value="S2P-M50_like_1"/>
    <property type="match status" value="1"/>
</dbReference>
<comment type="subcellular location">
    <subcellularLocation>
        <location evidence="2">Cell membrane</location>
        <topology evidence="2">Multi-pass membrane protein</topology>
    </subcellularLocation>
</comment>
<comment type="cofactor">
    <cofactor evidence="1">
        <name>Zn(2+)</name>
        <dbReference type="ChEBI" id="CHEBI:29105"/>
    </cofactor>
</comment>
<dbReference type="AlphaFoldDB" id="A0AB33Z478"/>
<comment type="similarity">
    <text evidence="3">Belongs to the peptidase M50B family.</text>
</comment>
<comment type="caution">
    <text evidence="15">The sequence shown here is derived from an EMBL/GenBank/DDBJ whole genome shotgun (WGS) entry which is preliminary data.</text>
</comment>
<feature type="transmembrane region" description="Helical" evidence="13">
    <location>
        <begin position="137"/>
        <end position="160"/>
    </location>
</feature>
<dbReference type="RefSeq" id="WP_016389646.1">
    <property type="nucleotide sequence ID" value="NZ_FQZJ01000002.1"/>
</dbReference>
<evidence type="ECO:0000256" key="3">
    <source>
        <dbReference type="ARBA" id="ARBA00007931"/>
    </source>
</evidence>